<evidence type="ECO:0000313" key="4">
    <source>
        <dbReference type="Proteomes" id="UP000004816"/>
    </source>
</evidence>
<dbReference type="AlphaFoldDB" id="E5XQZ5"/>
<name>E5XQZ5_SEGRC</name>
<keyword evidence="2" id="KW-0732">Signal</keyword>
<comment type="caution">
    <text evidence="3">The sequence shown here is derived from an EMBL/GenBank/DDBJ whole genome shotgun (WGS) entry which is preliminary data.</text>
</comment>
<organism evidence="3 4">
    <name type="scientific">Segniliparus rugosus (strain ATCC BAA-974 / DSM 45345 / CCUG 50838 / CIP 108380 / JCM 13579 / CDC 945)</name>
    <dbReference type="NCBI Taxonomy" id="679197"/>
    <lineage>
        <taxon>Bacteria</taxon>
        <taxon>Bacillati</taxon>
        <taxon>Actinomycetota</taxon>
        <taxon>Actinomycetes</taxon>
        <taxon>Mycobacteriales</taxon>
        <taxon>Segniliparaceae</taxon>
        <taxon>Segniliparus</taxon>
    </lineage>
</organism>
<feature type="region of interest" description="Disordered" evidence="1">
    <location>
        <begin position="160"/>
        <end position="191"/>
    </location>
</feature>
<sequence>MAVTTNQRRRLVALVAGLAAVAALPSCSAGWNNQTGSQQAAVDGVPIDSKLLAVRNAYIALSGEDGALSFVAVNPSIRPVRLSSVTVLYPSGKRQALAGLANKEVPAQGRLQVGPLPAQATAASVEARADFAASPTFDLGSEKLTAGLAVKVEFKVVAPPSQDPSFPHEERNSFQAEIPIVGKGESASKRD</sequence>
<reference evidence="3 4" key="1">
    <citation type="journal article" date="2011" name="Stand. Genomic Sci.">
        <title>High quality draft genome sequence of Segniliparus rugosus CDC 945(T)= (ATCC BAA-974(T)).</title>
        <authorList>
            <person name="Earl A.M."/>
            <person name="Desjardins C.A."/>
            <person name="Fitzgerald M.G."/>
            <person name="Arachchi H.M."/>
            <person name="Zeng Q."/>
            <person name="Mehta T."/>
            <person name="Griggs A."/>
            <person name="Birren B.W."/>
            <person name="Toney N.C."/>
            <person name="Carr J."/>
            <person name="Posey J."/>
            <person name="Butler W.R."/>
        </authorList>
    </citation>
    <scope>NUCLEOTIDE SEQUENCE [LARGE SCALE GENOMIC DNA]</scope>
    <source>
        <strain evidence="4">ATCC BAA-974 / DSM 45345 / CCUG 50838 / CIP 108380 / JCM 13579 / CDC 945</strain>
    </source>
</reference>
<dbReference type="EMBL" id="ACZI02000002">
    <property type="protein sequence ID" value="EFV13235.1"/>
    <property type="molecule type" value="Genomic_DNA"/>
</dbReference>
<evidence type="ECO:0000313" key="3">
    <source>
        <dbReference type="EMBL" id="EFV13235.1"/>
    </source>
</evidence>
<feature type="signal peptide" evidence="2">
    <location>
        <begin position="1"/>
        <end position="28"/>
    </location>
</feature>
<dbReference type="PROSITE" id="PS51318">
    <property type="entry name" value="TAT"/>
    <property type="match status" value="1"/>
</dbReference>
<dbReference type="InterPro" id="IPR006311">
    <property type="entry name" value="TAT_signal"/>
</dbReference>
<accession>E5XQZ5</accession>
<dbReference type="RefSeq" id="WP_007469769.1">
    <property type="nucleotide sequence ID" value="NZ_KI391953.1"/>
</dbReference>
<dbReference type="HOGENOM" id="CLU_1427089_0_0_11"/>
<dbReference type="STRING" id="679197.HMPREF9336_01897"/>
<keyword evidence="4" id="KW-1185">Reference proteome</keyword>
<evidence type="ECO:0008006" key="5">
    <source>
        <dbReference type="Google" id="ProtNLM"/>
    </source>
</evidence>
<dbReference type="Proteomes" id="UP000004816">
    <property type="component" value="Unassembled WGS sequence"/>
</dbReference>
<gene>
    <name evidence="3" type="ORF">HMPREF9336_01897</name>
</gene>
<feature type="chain" id="PRO_5003202668" description="Copper(I)-binding protein" evidence="2">
    <location>
        <begin position="29"/>
        <end position="191"/>
    </location>
</feature>
<evidence type="ECO:0000256" key="1">
    <source>
        <dbReference type="SAM" id="MobiDB-lite"/>
    </source>
</evidence>
<proteinExistence type="predicted"/>
<protein>
    <recommendedName>
        <fullName evidence="5">Copper(I)-binding protein</fullName>
    </recommendedName>
</protein>
<dbReference type="OrthoDB" id="9830778at2"/>
<evidence type="ECO:0000256" key="2">
    <source>
        <dbReference type="SAM" id="SignalP"/>
    </source>
</evidence>